<reference evidence="7 8" key="1">
    <citation type="submission" date="2016-11" db="EMBL/GenBank/DDBJ databases">
        <authorList>
            <person name="Jaros S."/>
            <person name="Januszkiewicz K."/>
            <person name="Wedrychowicz H."/>
        </authorList>
    </citation>
    <scope>NUCLEOTIDE SEQUENCE [LARGE SCALE GENOMIC DNA]</scope>
    <source>
        <strain evidence="7 8">DSM 21864</strain>
    </source>
</reference>
<evidence type="ECO:0000313" key="8">
    <source>
        <dbReference type="Proteomes" id="UP000184080"/>
    </source>
</evidence>
<accession>A0A1M6NTP6</accession>
<dbReference type="InterPro" id="IPR021120">
    <property type="entry name" value="KduI/IolB_isomerase"/>
</dbReference>
<dbReference type="HAMAP" id="MF_00687">
    <property type="entry name" value="KduI"/>
    <property type="match status" value="1"/>
</dbReference>
<evidence type="ECO:0000256" key="4">
    <source>
        <dbReference type="ARBA" id="ARBA00022833"/>
    </source>
</evidence>
<evidence type="ECO:0000256" key="3">
    <source>
        <dbReference type="ARBA" id="ARBA00022723"/>
    </source>
</evidence>
<dbReference type="EMBL" id="FQZO01000012">
    <property type="protein sequence ID" value="SHJ98988.1"/>
    <property type="molecule type" value="Genomic_DNA"/>
</dbReference>
<dbReference type="Proteomes" id="UP000184080">
    <property type="component" value="Unassembled WGS sequence"/>
</dbReference>
<dbReference type="Gene3D" id="2.60.120.520">
    <property type="entry name" value="pectin degrading enzyme 5-keto 4- deoxyuronate isomerase, domain 1"/>
    <property type="match status" value="1"/>
</dbReference>
<gene>
    <name evidence="6" type="primary">kduI</name>
    <name evidence="7" type="ORF">SAMN05444401_0319</name>
</gene>
<dbReference type="GO" id="GO:0019698">
    <property type="term" value="P:D-galacturonate catabolic process"/>
    <property type="evidence" value="ECO:0007669"/>
    <property type="project" value="TreeGrafter"/>
</dbReference>
<evidence type="ECO:0000313" key="7">
    <source>
        <dbReference type="EMBL" id="SHJ98988.1"/>
    </source>
</evidence>
<dbReference type="CDD" id="cd20491">
    <property type="entry name" value="cupin_KduI_C"/>
    <property type="match status" value="1"/>
</dbReference>
<feature type="binding site" evidence="6">
    <location>
        <position position="201"/>
    </location>
    <ligand>
        <name>Zn(2+)</name>
        <dbReference type="ChEBI" id="CHEBI:29105"/>
    </ligand>
</feature>
<dbReference type="PIRSF" id="PIRSF006625">
    <property type="entry name" value="KduI"/>
    <property type="match status" value="1"/>
</dbReference>
<proteinExistence type="inferred from homology"/>
<dbReference type="CDD" id="cd20294">
    <property type="entry name" value="cupin_KduI_N"/>
    <property type="match status" value="1"/>
</dbReference>
<dbReference type="InterPro" id="IPR011051">
    <property type="entry name" value="RmlC_Cupin_sf"/>
</dbReference>
<keyword evidence="8" id="KW-1185">Reference proteome</keyword>
<dbReference type="PANTHER" id="PTHR38461">
    <property type="entry name" value="4-DEOXY-L-THREO-5-HEXOSULOSE-URONATE KETOL-ISOMERASE"/>
    <property type="match status" value="1"/>
</dbReference>
<dbReference type="STRING" id="1121298.SAMN05444401_0319"/>
<feature type="binding site" evidence="6">
    <location>
        <position position="194"/>
    </location>
    <ligand>
        <name>Zn(2+)</name>
        <dbReference type="ChEBI" id="CHEBI:29105"/>
    </ligand>
</feature>
<dbReference type="GO" id="GO:0008697">
    <property type="term" value="F:4-deoxy-L-threo-5-hexosulose-uronate ketol-isomerase activity"/>
    <property type="evidence" value="ECO:0007669"/>
    <property type="project" value="UniProtKB-UniRule"/>
</dbReference>
<dbReference type="InterPro" id="IPR007045">
    <property type="entry name" value="KduI"/>
</dbReference>
<dbReference type="NCBIfam" id="NF002091">
    <property type="entry name" value="PRK00924.1"/>
    <property type="match status" value="1"/>
</dbReference>
<keyword evidence="5 6" id="KW-0413">Isomerase</keyword>
<dbReference type="InterPro" id="IPR014710">
    <property type="entry name" value="RmlC-like_jellyroll"/>
</dbReference>
<keyword evidence="4 6" id="KW-0862">Zinc</keyword>
<evidence type="ECO:0000256" key="6">
    <source>
        <dbReference type="HAMAP-Rule" id="MF_00687"/>
    </source>
</evidence>
<dbReference type="GO" id="GO:0042840">
    <property type="term" value="P:D-glucuronate catabolic process"/>
    <property type="evidence" value="ECO:0007669"/>
    <property type="project" value="TreeGrafter"/>
</dbReference>
<name>A0A1M6NTP6_9CLOT</name>
<keyword evidence="3 6" id="KW-0479">Metal-binding</keyword>
<dbReference type="Gene3D" id="2.60.120.10">
    <property type="entry name" value="Jelly Rolls"/>
    <property type="match status" value="1"/>
</dbReference>
<evidence type="ECO:0000256" key="2">
    <source>
        <dbReference type="ARBA" id="ARBA00008086"/>
    </source>
</evidence>
<feature type="binding site" evidence="6">
    <location>
        <position position="196"/>
    </location>
    <ligand>
        <name>Zn(2+)</name>
        <dbReference type="ChEBI" id="CHEBI:29105"/>
    </ligand>
</feature>
<protein>
    <recommendedName>
        <fullName evidence="6">4-deoxy-L-threo-5-hexosulose-uronate ketol-isomerase</fullName>
        <ecNumber evidence="6">5.3.1.17</ecNumber>
    </recommendedName>
    <alternativeName>
        <fullName evidence="6">5-keto-4-deoxyuronate isomerase</fullName>
    </alternativeName>
    <alternativeName>
        <fullName evidence="6">DKI isomerase</fullName>
    </alternativeName>
</protein>
<dbReference type="PANTHER" id="PTHR38461:SF1">
    <property type="entry name" value="4-DEOXY-L-THREO-5-HEXOSULOSE-URONATE KETOL-ISOMERASE"/>
    <property type="match status" value="1"/>
</dbReference>
<comment type="catalytic activity">
    <reaction evidence="1 6">
        <text>5-dehydro-4-deoxy-D-glucuronate = 3-deoxy-D-glycero-2,5-hexodiulosonate</text>
        <dbReference type="Rhea" id="RHEA:23896"/>
        <dbReference type="ChEBI" id="CHEBI:17117"/>
        <dbReference type="ChEBI" id="CHEBI:29071"/>
        <dbReference type="EC" id="5.3.1.17"/>
    </reaction>
</comment>
<comment type="function">
    <text evidence="6">Catalyzes the isomerization of 5-dehydro-4-deoxy-D-glucuronate to 3-deoxy-D-glycero-2,5-hexodiulosonate.</text>
</comment>
<comment type="pathway">
    <text evidence="6">Glycan metabolism; pectin degradation; 2-dehydro-3-deoxy-D-gluconate from pectin: step 4/5.</text>
</comment>
<dbReference type="UniPathway" id="UPA00545">
    <property type="reaction ID" value="UER00826"/>
</dbReference>
<dbReference type="InterPro" id="IPR027449">
    <property type="entry name" value="KduI_N"/>
</dbReference>
<dbReference type="GO" id="GO:0008270">
    <property type="term" value="F:zinc ion binding"/>
    <property type="evidence" value="ECO:0007669"/>
    <property type="project" value="UniProtKB-UniRule"/>
</dbReference>
<evidence type="ECO:0000256" key="1">
    <source>
        <dbReference type="ARBA" id="ARBA00000552"/>
    </source>
</evidence>
<dbReference type="EC" id="5.3.1.17" evidence="6"/>
<dbReference type="RefSeq" id="WP_073012335.1">
    <property type="nucleotide sequence ID" value="NZ_FQZO01000012.1"/>
</dbReference>
<comment type="cofactor">
    <cofactor evidence="6">
        <name>Zn(2+)</name>
        <dbReference type="ChEBI" id="CHEBI:29105"/>
    </cofactor>
    <text evidence="6">Binds 1 zinc ion per subunit.</text>
</comment>
<dbReference type="OrthoDB" id="9770644at2"/>
<evidence type="ECO:0000256" key="5">
    <source>
        <dbReference type="ARBA" id="ARBA00023235"/>
    </source>
</evidence>
<dbReference type="AlphaFoldDB" id="A0A1M6NTP6"/>
<dbReference type="SUPFAM" id="SSF51182">
    <property type="entry name" value="RmlC-like cupins"/>
    <property type="match status" value="1"/>
</dbReference>
<dbReference type="Pfam" id="PF04962">
    <property type="entry name" value="KduI"/>
    <property type="match status" value="1"/>
</dbReference>
<feature type="binding site" evidence="6">
    <location>
        <position position="243"/>
    </location>
    <ligand>
        <name>Zn(2+)</name>
        <dbReference type="ChEBI" id="CHEBI:29105"/>
    </ligand>
</feature>
<organism evidence="7 8">
    <name type="scientific">Clostridium amylolyticum</name>
    <dbReference type="NCBI Taxonomy" id="1121298"/>
    <lineage>
        <taxon>Bacteria</taxon>
        <taxon>Bacillati</taxon>
        <taxon>Bacillota</taxon>
        <taxon>Clostridia</taxon>
        <taxon>Eubacteriales</taxon>
        <taxon>Clostridiaceae</taxon>
        <taxon>Clostridium</taxon>
    </lineage>
</organism>
<sequence length="276" mass="31542">MDIRYANHPEDSKKYTTEELRRHYLAEKVFEADNICLTYSHVDRIIFGGAMPVKESLTLTAGKEMGVDYFLERREMGVINIGGDGYIVLDGVEYDMKHQDGIYIGMGTKEVTFKSTDSSNPAKFYINSVPAHKSYPTVKIDISKASPVHLGEQSSLNKRTIYQFVHPNVCESCQLLMGMTILEPNNVWNTMPCHTHERRMEVYFYFNMEEDTRVIHLMGEPSETRHLLLSNEQGVISPSWSIHSGVGTSNYTFIWGMCGENQTFNDMDHVAMKDLK</sequence>
<comment type="similarity">
    <text evidence="2 6">Belongs to the KduI family.</text>
</comment>
<dbReference type="GO" id="GO:0045490">
    <property type="term" value="P:pectin catabolic process"/>
    <property type="evidence" value="ECO:0007669"/>
    <property type="project" value="UniProtKB-UniRule"/>
</dbReference>